<reference evidence="1 2" key="1">
    <citation type="submission" date="2019-11" db="EMBL/GenBank/DDBJ databases">
        <title>Using colonization assays and comparative genomics to discover symbiosis behaviors and factors in Vibrio fischeri.</title>
        <authorList>
            <person name="Bongrand C."/>
            <person name="Moriano-Gutierrez S."/>
            <person name="Arevalo P."/>
            <person name="Mcfall-Ngai M."/>
            <person name="Visick K."/>
            <person name="Polz M.F."/>
            <person name="Ruby E.G."/>
        </authorList>
    </citation>
    <scope>NUCLEOTIDE SEQUENCE [LARGE SCALE GENOMIC DNA]</scope>
    <source>
        <strain evidence="2">emors.4.1</strain>
    </source>
</reference>
<comment type="caution">
    <text evidence="1">The sequence shown here is derived from an EMBL/GenBank/DDBJ whole genome shotgun (WGS) entry which is preliminary data.</text>
</comment>
<dbReference type="EMBL" id="WOBN01000036">
    <property type="protein sequence ID" value="MUK51119.1"/>
    <property type="molecule type" value="Genomic_DNA"/>
</dbReference>
<evidence type="ECO:0000313" key="2">
    <source>
        <dbReference type="Proteomes" id="UP000448038"/>
    </source>
</evidence>
<dbReference type="AlphaFoldDB" id="A0A844P6K5"/>
<dbReference type="Pfam" id="PF09677">
    <property type="entry name" value="TrbI_Ftype"/>
    <property type="match status" value="1"/>
</dbReference>
<dbReference type="InterPro" id="IPR014115">
    <property type="entry name" value="TrbI_Ftype"/>
</dbReference>
<gene>
    <name evidence="1" type="ORF">GNP88_18455</name>
</gene>
<proteinExistence type="predicted"/>
<sequence>MKCKSLKPSSNSMRKTTMSPFKTHALAALTAIMLSTPLSLVANALLNKSTAPQVVSFDLKRAIKQYSGSLAYYLPQLGNDNLSSSLLDEKANLYARVLEEELARYAQEEYSIIMVQSAIIEGAMDITPEIERRAQARMNPQGATP</sequence>
<protein>
    <submittedName>
        <fullName evidence="1">Uncharacterized protein</fullName>
    </submittedName>
</protein>
<name>A0A844P6K5_ALIFS</name>
<organism evidence="1 2">
    <name type="scientific">Aliivibrio fischeri</name>
    <name type="common">Vibrio fischeri</name>
    <dbReference type="NCBI Taxonomy" id="668"/>
    <lineage>
        <taxon>Bacteria</taxon>
        <taxon>Pseudomonadati</taxon>
        <taxon>Pseudomonadota</taxon>
        <taxon>Gammaproteobacteria</taxon>
        <taxon>Vibrionales</taxon>
        <taxon>Vibrionaceae</taxon>
        <taxon>Aliivibrio</taxon>
    </lineage>
</organism>
<evidence type="ECO:0000313" key="1">
    <source>
        <dbReference type="EMBL" id="MUK51119.1"/>
    </source>
</evidence>
<dbReference type="Proteomes" id="UP000448038">
    <property type="component" value="Unassembled WGS sequence"/>
</dbReference>
<accession>A0A844P6K5</accession>